<evidence type="ECO:0000256" key="7">
    <source>
        <dbReference type="ARBA" id="ARBA00022777"/>
    </source>
</evidence>
<proteinExistence type="inferred from homology"/>
<comment type="catalytic activity">
    <reaction evidence="12">
        <text>D-ribose + ATP = D-ribose 5-phosphate + ADP + H(+)</text>
        <dbReference type="Rhea" id="RHEA:13697"/>
        <dbReference type="ChEBI" id="CHEBI:15378"/>
        <dbReference type="ChEBI" id="CHEBI:30616"/>
        <dbReference type="ChEBI" id="CHEBI:47013"/>
        <dbReference type="ChEBI" id="CHEBI:78346"/>
        <dbReference type="ChEBI" id="CHEBI:456216"/>
        <dbReference type="EC" id="2.7.1.15"/>
    </reaction>
</comment>
<dbReference type="InterPro" id="IPR011611">
    <property type="entry name" value="PfkB_dom"/>
</dbReference>
<evidence type="ECO:0000256" key="12">
    <source>
        <dbReference type="HAMAP-Rule" id="MF_01987"/>
    </source>
</evidence>
<dbReference type="InterPro" id="IPR002173">
    <property type="entry name" value="Carboh/pur_kinase_PfkB_CS"/>
</dbReference>
<feature type="binding site" evidence="12">
    <location>
        <position position="257"/>
    </location>
    <ligand>
        <name>substrate</name>
    </ligand>
</feature>
<feature type="binding site" evidence="12">
    <location>
        <begin position="41"/>
        <end position="45"/>
    </location>
    <ligand>
        <name>substrate</name>
    </ligand>
</feature>
<dbReference type="InterPro" id="IPR011877">
    <property type="entry name" value="Ribokinase"/>
</dbReference>
<evidence type="ECO:0000313" key="14">
    <source>
        <dbReference type="EMBL" id="MCI0752300.1"/>
    </source>
</evidence>
<feature type="binding site" evidence="12">
    <location>
        <position position="251"/>
    </location>
    <ligand>
        <name>K(+)</name>
        <dbReference type="ChEBI" id="CHEBI:29103"/>
    </ligand>
</feature>
<comment type="caution">
    <text evidence="12">Lacks conserved residue(s) required for the propagation of feature annotation.</text>
</comment>
<comment type="activity regulation">
    <text evidence="12">Activated by a monovalent cation that binds near, but not in, the active site. The most likely occupant of the site in vivo is potassium. Ion binding induces a conformational change that may alter substrate affinity.</text>
</comment>
<dbReference type="RefSeq" id="WP_120008447.1">
    <property type="nucleotide sequence ID" value="NZ_JALBUU010000004.1"/>
</dbReference>
<dbReference type="GO" id="GO:0016301">
    <property type="term" value="F:kinase activity"/>
    <property type="evidence" value="ECO:0007669"/>
    <property type="project" value="UniProtKB-KW"/>
</dbReference>
<feature type="binding site" evidence="12">
    <location>
        <begin position="13"/>
        <end position="15"/>
    </location>
    <ligand>
        <name>substrate</name>
    </ligand>
</feature>
<accession>A0ABS9VZ88</accession>
<evidence type="ECO:0000256" key="4">
    <source>
        <dbReference type="ARBA" id="ARBA00022679"/>
    </source>
</evidence>
<comment type="function">
    <text evidence="12">Catalyzes the phosphorylation of ribose at O-5 in a reaction requiring ATP and magnesium. The resulting D-ribose-5-phosphate can then be used either for sythesis of nucleotides, histidine, and tryptophan, or as a component of the pentose phosphate pathway.</text>
</comment>
<keyword evidence="15" id="KW-1185">Reference proteome</keyword>
<dbReference type="EC" id="2.7.1.15" evidence="2 12"/>
<evidence type="ECO:0000256" key="2">
    <source>
        <dbReference type="ARBA" id="ARBA00012035"/>
    </source>
</evidence>
<evidence type="ECO:0000256" key="6">
    <source>
        <dbReference type="ARBA" id="ARBA00022741"/>
    </source>
</evidence>
<keyword evidence="12" id="KW-0963">Cytoplasm</keyword>
<keyword evidence="5 12" id="KW-0479">Metal-binding</keyword>
<keyword evidence="9 12" id="KW-0460">Magnesium</keyword>
<feature type="binding site" evidence="12">
    <location>
        <position position="145"/>
    </location>
    <ligand>
        <name>substrate</name>
    </ligand>
</feature>
<dbReference type="InterPro" id="IPR029056">
    <property type="entry name" value="Ribokinase-like"/>
</dbReference>
<feature type="active site" description="Proton acceptor" evidence="12">
    <location>
        <position position="257"/>
    </location>
</feature>
<dbReference type="EMBL" id="JALBUU010000004">
    <property type="protein sequence ID" value="MCI0752300.1"/>
    <property type="molecule type" value="Genomic_DNA"/>
</dbReference>
<evidence type="ECO:0000256" key="5">
    <source>
        <dbReference type="ARBA" id="ARBA00022723"/>
    </source>
</evidence>
<comment type="subcellular location">
    <subcellularLocation>
        <location evidence="12">Cytoplasm</location>
    </subcellularLocation>
</comment>
<organism evidence="14 15">
    <name type="scientific">Teichococcus vastitatis</name>
    <dbReference type="NCBI Taxonomy" id="2307076"/>
    <lineage>
        <taxon>Bacteria</taxon>
        <taxon>Pseudomonadati</taxon>
        <taxon>Pseudomonadota</taxon>
        <taxon>Alphaproteobacteria</taxon>
        <taxon>Acetobacterales</taxon>
        <taxon>Roseomonadaceae</taxon>
        <taxon>Roseomonas</taxon>
    </lineage>
</organism>
<comment type="pathway">
    <text evidence="12">Carbohydrate metabolism; D-ribose degradation; D-ribose 5-phosphate from beta-D-ribopyranose: step 2/2.</text>
</comment>
<feature type="binding site" evidence="12">
    <location>
        <begin position="256"/>
        <end position="257"/>
    </location>
    <ligand>
        <name>ATP</name>
        <dbReference type="ChEBI" id="CHEBI:30616"/>
    </ligand>
</feature>
<feature type="binding site" evidence="12">
    <location>
        <position position="287"/>
    </location>
    <ligand>
        <name>K(+)</name>
        <dbReference type="ChEBI" id="CHEBI:29103"/>
    </ligand>
</feature>
<name>A0ABS9VZ88_9PROT</name>
<sequence length="320" mass="32784">MTQPLLLSLGSINADFQLRTEAAPGPGRTQMGRDFVRLSGGKAANVALLARRLGHPAALLGRVGEDDLAEQALAPLRRAGVDLAGVSAAPRQSTAVSMICVLPDGGKTIVLAGNANDSWDAAACAAAADAVNAAPDGSVLVLDWEVAPDAVDAALAAARRRGLRAVLDPSPAERLRPEWLDGLHAIAPNASEAGELTGIEVREPEDAAEAARRLARNGIELVCVKLSDGGCVLLEGGRLTQVPAVPVEVSDSTGAGDAFTGALAVALLEKQEPVAAAAFAAAASHLAVTAYGSQEAYPDRARIAEMLPRLQAGIRRMATP</sequence>
<keyword evidence="11 12" id="KW-0119">Carbohydrate metabolism</keyword>
<evidence type="ECO:0000256" key="11">
    <source>
        <dbReference type="ARBA" id="ARBA00023277"/>
    </source>
</evidence>
<protein>
    <recommendedName>
        <fullName evidence="3 12">Ribokinase</fullName>
        <shortName evidence="12">RK</shortName>
        <ecNumber evidence="2 12">2.7.1.15</ecNumber>
    </recommendedName>
</protein>
<dbReference type="PROSITE" id="PS00584">
    <property type="entry name" value="PFKB_KINASES_2"/>
    <property type="match status" value="1"/>
</dbReference>
<comment type="similarity">
    <text evidence="12">Belongs to the carbohydrate kinase PfkB family. Ribokinase subfamily.</text>
</comment>
<evidence type="ECO:0000256" key="3">
    <source>
        <dbReference type="ARBA" id="ARBA00016943"/>
    </source>
</evidence>
<comment type="subunit">
    <text evidence="12">Homodimer.</text>
</comment>
<dbReference type="PANTHER" id="PTHR10584">
    <property type="entry name" value="SUGAR KINASE"/>
    <property type="match status" value="1"/>
</dbReference>
<keyword evidence="6 12" id="KW-0547">Nucleotide-binding</keyword>
<dbReference type="PRINTS" id="PR00990">
    <property type="entry name" value="RIBOKINASE"/>
</dbReference>
<dbReference type="HAMAP" id="MF_01987">
    <property type="entry name" value="Ribokinase"/>
    <property type="match status" value="1"/>
</dbReference>
<feature type="binding site" evidence="12">
    <location>
        <position position="253"/>
    </location>
    <ligand>
        <name>K(+)</name>
        <dbReference type="ChEBI" id="CHEBI:29103"/>
    </ligand>
</feature>
<evidence type="ECO:0000256" key="8">
    <source>
        <dbReference type="ARBA" id="ARBA00022840"/>
    </source>
</evidence>
<reference evidence="14 15" key="1">
    <citation type="submission" date="2022-03" db="EMBL/GenBank/DDBJ databases">
        <title>Complete genome analysis of Roseomonas KG 17.1 : a prolific producer of plant growth promoters.</title>
        <authorList>
            <person name="Saadouli I."/>
            <person name="Najjari A."/>
            <person name="Mosbah A."/>
            <person name="Ouzari H.I."/>
        </authorList>
    </citation>
    <scope>NUCLEOTIDE SEQUENCE [LARGE SCALE GENOMIC DNA]</scope>
    <source>
        <strain evidence="14 15">KG17-1</strain>
    </source>
</reference>
<dbReference type="PANTHER" id="PTHR10584:SF166">
    <property type="entry name" value="RIBOKINASE"/>
    <property type="match status" value="1"/>
</dbReference>
<evidence type="ECO:0000256" key="9">
    <source>
        <dbReference type="ARBA" id="ARBA00022842"/>
    </source>
</evidence>
<dbReference type="SUPFAM" id="SSF53613">
    <property type="entry name" value="Ribokinase-like"/>
    <property type="match status" value="1"/>
</dbReference>
<dbReference type="Proteomes" id="UP001201985">
    <property type="component" value="Unassembled WGS sequence"/>
</dbReference>
<feature type="domain" description="Carbohydrate kinase PfkB" evidence="13">
    <location>
        <begin position="5"/>
        <end position="299"/>
    </location>
</feature>
<keyword evidence="7 12" id="KW-0418">Kinase</keyword>
<keyword evidence="8 12" id="KW-0067">ATP-binding</keyword>
<feature type="binding site" evidence="12">
    <location>
        <position position="189"/>
    </location>
    <ligand>
        <name>ATP</name>
        <dbReference type="ChEBI" id="CHEBI:30616"/>
    </ligand>
</feature>
<evidence type="ECO:0000256" key="1">
    <source>
        <dbReference type="ARBA" id="ARBA00005380"/>
    </source>
</evidence>
<comment type="similarity">
    <text evidence="1">Belongs to the carbohydrate kinase pfkB family.</text>
</comment>
<evidence type="ECO:0000313" key="15">
    <source>
        <dbReference type="Proteomes" id="UP001201985"/>
    </source>
</evidence>
<feature type="binding site" evidence="12">
    <location>
        <position position="292"/>
    </location>
    <ligand>
        <name>K(+)</name>
        <dbReference type="ChEBI" id="CHEBI:29103"/>
    </ligand>
</feature>
<evidence type="ECO:0000259" key="13">
    <source>
        <dbReference type="Pfam" id="PF00294"/>
    </source>
</evidence>
<feature type="binding site" evidence="12">
    <location>
        <position position="290"/>
    </location>
    <ligand>
        <name>K(+)</name>
        <dbReference type="ChEBI" id="CHEBI:29103"/>
    </ligand>
</feature>
<comment type="cofactor">
    <cofactor evidence="12">
        <name>Mg(2+)</name>
        <dbReference type="ChEBI" id="CHEBI:18420"/>
    </cofactor>
    <text evidence="12">Requires a divalent cation, most likely magnesium in vivo, as an electrophilic catalyst to aid phosphoryl group transfer. It is the chelate of the metal and the nucleotide that is the actual substrate.</text>
</comment>
<keyword evidence="10 12" id="KW-0630">Potassium</keyword>
<evidence type="ECO:0000256" key="10">
    <source>
        <dbReference type="ARBA" id="ARBA00022958"/>
    </source>
</evidence>
<gene>
    <name evidence="12" type="primary">rbsK</name>
    <name evidence="14" type="ORF">MON41_00805</name>
</gene>
<dbReference type="Pfam" id="PF00294">
    <property type="entry name" value="PfkB"/>
    <property type="match status" value="1"/>
</dbReference>
<comment type="caution">
    <text evidence="14">The sequence shown here is derived from an EMBL/GenBank/DDBJ whole genome shotgun (WGS) entry which is preliminary data.</text>
</comment>
<dbReference type="Gene3D" id="3.40.1190.20">
    <property type="match status" value="1"/>
</dbReference>
<keyword evidence="4 12" id="KW-0808">Transferase</keyword>
<dbReference type="InterPro" id="IPR002139">
    <property type="entry name" value="Ribo/fructo_kinase"/>
</dbReference>